<evidence type="ECO:0008006" key="4">
    <source>
        <dbReference type="Google" id="ProtNLM"/>
    </source>
</evidence>
<dbReference type="AlphaFoldDB" id="A0A078AW45"/>
<keyword evidence="3" id="KW-1185">Reference proteome</keyword>
<evidence type="ECO:0000256" key="1">
    <source>
        <dbReference type="SAM" id="Phobius"/>
    </source>
</evidence>
<dbReference type="InParanoid" id="A0A078AW45"/>
<evidence type="ECO:0000313" key="2">
    <source>
        <dbReference type="EMBL" id="CDW86306.1"/>
    </source>
</evidence>
<name>A0A078AW45_STYLE</name>
<keyword evidence="1" id="KW-0472">Membrane</keyword>
<keyword evidence="1" id="KW-0812">Transmembrane</keyword>
<gene>
    <name evidence="2" type="primary">Contig16690.g17783</name>
    <name evidence="2" type="ORF">STYLEM_15400</name>
</gene>
<feature type="transmembrane region" description="Helical" evidence="1">
    <location>
        <begin position="152"/>
        <end position="172"/>
    </location>
</feature>
<dbReference type="EMBL" id="CCKQ01014532">
    <property type="protein sequence ID" value="CDW86306.1"/>
    <property type="molecule type" value="Genomic_DNA"/>
</dbReference>
<dbReference type="Proteomes" id="UP000039865">
    <property type="component" value="Unassembled WGS sequence"/>
</dbReference>
<protein>
    <recommendedName>
        <fullName evidence="4">Transmembrane protein</fullName>
    </recommendedName>
</protein>
<evidence type="ECO:0000313" key="3">
    <source>
        <dbReference type="Proteomes" id="UP000039865"/>
    </source>
</evidence>
<organism evidence="2 3">
    <name type="scientific">Stylonychia lemnae</name>
    <name type="common">Ciliate</name>
    <dbReference type="NCBI Taxonomy" id="5949"/>
    <lineage>
        <taxon>Eukaryota</taxon>
        <taxon>Sar</taxon>
        <taxon>Alveolata</taxon>
        <taxon>Ciliophora</taxon>
        <taxon>Intramacronucleata</taxon>
        <taxon>Spirotrichea</taxon>
        <taxon>Stichotrichia</taxon>
        <taxon>Sporadotrichida</taxon>
        <taxon>Oxytrichidae</taxon>
        <taxon>Stylonychinae</taxon>
        <taxon>Stylonychia</taxon>
    </lineage>
</organism>
<feature type="transmembrane region" description="Helical" evidence="1">
    <location>
        <begin position="193"/>
        <end position="211"/>
    </location>
</feature>
<accession>A0A078AW45</accession>
<sequence>MESSQKIDQPEDCEIDVEMIMKEFNLRNDKTLDLYQDSLELQEQSLSETKTKFRLAKNFEQQSTRRELIEQSIFKSKSELIDYYEYEENMSKSNDSLFKQDQEIISAEESELLRDFVRSQEQKFKDDPFNNEKIIPSDCYVKFDTAKFFKMLIYHLLYFQIAGPFVVVPLIMMVDGRKLLTNMGFWGFTRTHLSNLILATCMQLGLITFIVSEKSGTLNYVELFAAELTMLIKTFLTSIRYATHSKSRKYMYRNQYLTRHELIQDFVEQAWSELKPDIVDREIKNSMIINEIENLSFGCQFLSKMRDHFKDAICDYQYYEKNNYDTQKLQIVLRKTKEIFNHQSNQDLTFTSAVSSKLKTKKAIIFPQKQNATDEIENTVLIRNSIEEVDDQKLLTRYSARTFMREQFLTSQVLLPPRQKSLGIVLSIIHGLLSFSMVFSTDYKNETNEEIWYHRYIHTDFWVYTISLFYINSFIFYKNIVFMDVALIDFGRTYIVMQLMNVLLEPNRQKLNNITRNFPIINFFDKRSMLCWLDLKLLLENFGLRYRWTLIIFEILIMLILTILLFNYAERTNHIFQMQIHKLLELKNQLERIHSEWDFIMDSSNDLKENQLFQLTNLH</sequence>
<reference evidence="2 3" key="1">
    <citation type="submission" date="2014-06" db="EMBL/GenBank/DDBJ databases">
        <authorList>
            <person name="Swart Estienne"/>
        </authorList>
    </citation>
    <scope>NUCLEOTIDE SEQUENCE [LARGE SCALE GENOMIC DNA]</scope>
    <source>
        <strain evidence="2 3">130c</strain>
    </source>
</reference>
<keyword evidence="1" id="KW-1133">Transmembrane helix</keyword>
<proteinExistence type="predicted"/>
<feature type="transmembrane region" description="Helical" evidence="1">
    <location>
        <begin position="546"/>
        <end position="569"/>
    </location>
</feature>
<feature type="transmembrane region" description="Helical" evidence="1">
    <location>
        <begin position="461"/>
        <end position="478"/>
    </location>
</feature>